<organism evidence="1 2">
    <name type="scientific">Methylomonas aurea</name>
    <dbReference type="NCBI Taxonomy" id="2952224"/>
    <lineage>
        <taxon>Bacteria</taxon>
        <taxon>Pseudomonadati</taxon>
        <taxon>Pseudomonadota</taxon>
        <taxon>Gammaproteobacteria</taxon>
        <taxon>Methylococcales</taxon>
        <taxon>Methylococcaceae</taxon>
        <taxon>Methylomonas</taxon>
    </lineage>
</organism>
<evidence type="ECO:0000313" key="1">
    <source>
        <dbReference type="EMBL" id="MCQ8182201.1"/>
    </source>
</evidence>
<dbReference type="EMBL" id="JANIBM010000017">
    <property type="protein sequence ID" value="MCQ8182201.1"/>
    <property type="molecule type" value="Genomic_DNA"/>
</dbReference>
<accession>A0ABT1UJJ3</accession>
<proteinExistence type="predicted"/>
<evidence type="ECO:0000313" key="2">
    <source>
        <dbReference type="Proteomes" id="UP001524569"/>
    </source>
</evidence>
<sequence>MTTAVKTPDQVKAEFYAAGETITGWARKHGFPPREVILVLNGYYECRRGRAHNIAVALGIKASPAGANQQAA</sequence>
<keyword evidence="2" id="KW-1185">Reference proteome</keyword>
<name>A0ABT1UJJ3_9GAMM</name>
<dbReference type="GO" id="GO:0003677">
    <property type="term" value="F:DNA binding"/>
    <property type="evidence" value="ECO:0007669"/>
    <property type="project" value="UniProtKB-KW"/>
</dbReference>
<reference evidence="1 2" key="1">
    <citation type="submission" date="2022-07" db="EMBL/GenBank/DDBJ databases">
        <title>Methylomonas rivi sp. nov., Methylomonas rosea sp. nov., Methylomonas aureus sp. nov. and Methylomonas subterranea sp. nov., four novel methanotrophs isolated from a freshwater creek and the deep terrestrial subsurface.</title>
        <authorList>
            <person name="Abin C."/>
            <person name="Sankaranarayanan K."/>
            <person name="Garner C."/>
            <person name="Sindelar R."/>
            <person name="Kotary K."/>
            <person name="Garner R."/>
            <person name="Barclay S."/>
            <person name="Lawson P."/>
            <person name="Krumholz L."/>
        </authorList>
    </citation>
    <scope>NUCLEOTIDE SEQUENCE [LARGE SCALE GENOMIC DNA]</scope>
    <source>
        <strain evidence="1 2">SURF-1</strain>
    </source>
</reference>
<gene>
    <name evidence="1" type="ORF">NP603_13850</name>
</gene>
<dbReference type="Proteomes" id="UP001524569">
    <property type="component" value="Unassembled WGS sequence"/>
</dbReference>
<dbReference type="InterPro" id="IPR026365">
    <property type="entry name" value="BcepMu_gp16"/>
</dbReference>
<dbReference type="RefSeq" id="WP_256611492.1">
    <property type="nucleotide sequence ID" value="NZ_JANIBM010000017.1"/>
</dbReference>
<dbReference type="NCBIfam" id="TIGR04111">
    <property type="entry name" value="BcepMu_gp16"/>
    <property type="match status" value="1"/>
</dbReference>
<comment type="caution">
    <text evidence="1">The sequence shown here is derived from an EMBL/GenBank/DDBJ whole genome shotgun (WGS) entry which is preliminary data.</text>
</comment>
<keyword evidence="1" id="KW-0238">DNA-binding</keyword>
<protein>
    <submittedName>
        <fullName evidence="1">DNA-binding protein</fullName>
    </submittedName>
</protein>